<comment type="similarity">
    <text evidence="2">Belongs to the bacterial sugar transferase family.</text>
</comment>
<feature type="transmembrane region" description="Helical" evidence="7">
    <location>
        <begin position="256"/>
        <end position="280"/>
    </location>
</feature>
<feature type="transmembrane region" description="Helical" evidence="7">
    <location>
        <begin position="105"/>
        <end position="124"/>
    </location>
</feature>
<dbReference type="AlphaFoldDB" id="A0A1H7NMZ8"/>
<feature type="transmembrane region" description="Helical" evidence="7">
    <location>
        <begin position="78"/>
        <end position="99"/>
    </location>
</feature>
<keyword evidence="5 7" id="KW-1133">Transmembrane helix</keyword>
<evidence type="ECO:0000313" key="10">
    <source>
        <dbReference type="Proteomes" id="UP000199081"/>
    </source>
</evidence>
<proteinExistence type="inferred from homology"/>
<reference evidence="10" key="1">
    <citation type="submission" date="2016-10" db="EMBL/GenBank/DDBJ databases">
        <authorList>
            <person name="Varghese N."/>
            <person name="Submissions S."/>
        </authorList>
    </citation>
    <scope>NUCLEOTIDE SEQUENCE [LARGE SCALE GENOMIC DNA]</scope>
    <source>
        <strain evidence="10">DSM 19183</strain>
    </source>
</reference>
<evidence type="ECO:0000259" key="8">
    <source>
        <dbReference type="Pfam" id="PF02397"/>
    </source>
</evidence>
<dbReference type="Proteomes" id="UP000199081">
    <property type="component" value="Unassembled WGS sequence"/>
</dbReference>
<dbReference type="Pfam" id="PF02397">
    <property type="entry name" value="Bac_transf"/>
    <property type="match status" value="1"/>
</dbReference>
<keyword evidence="6 7" id="KW-0472">Membrane</keyword>
<feature type="transmembrane region" description="Helical" evidence="7">
    <location>
        <begin position="52"/>
        <end position="71"/>
    </location>
</feature>
<accession>A0A1H7NMZ8</accession>
<keyword evidence="4 7" id="KW-0812">Transmembrane</keyword>
<evidence type="ECO:0000256" key="5">
    <source>
        <dbReference type="ARBA" id="ARBA00022989"/>
    </source>
</evidence>
<keyword evidence="10" id="KW-1185">Reference proteome</keyword>
<evidence type="ECO:0000256" key="4">
    <source>
        <dbReference type="ARBA" id="ARBA00022692"/>
    </source>
</evidence>
<evidence type="ECO:0000256" key="2">
    <source>
        <dbReference type="ARBA" id="ARBA00006464"/>
    </source>
</evidence>
<evidence type="ECO:0000256" key="6">
    <source>
        <dbReference type="ARBA" id="ARBA00023136"/>
    </source>
</evidence>
<dbReference type="EMBL" id="FNZU01000015">
    <property type="protein sequence ID" value="SEL24365.1"/>
    <property type="molecule type" value="Genomic_DNA"/>
</dbReference>
<comment type="subcellular location">
    <subcellularLocation>
        <location evidence="1">Membrane</location>
        <topology evidence="1">Multi-pass membrane protein</topology>
    </subcellularLocation>
</comment>
<dbReference type="NCBIfam" id="TIGR03025">
    <property type="entry name" value="EPS_sugtrans"/>
    <property type="match status" value="1"/>
</dbReference>
<gene>
    <name evidence="9" type="ORF">SAMN04488099_11528</name>
</gene>
<evidence type="ECO:0000313" key="9">
    <source>
        <dbReference type="EMBL" id="SEL24365.1"/>
    </source>
</evidence>
<dbReference type="RefSeq" id="WP_091482583.1">
    <property type="nucleotide sequence ID" value="NZ_BJYC01000018.1"/>
</dbReference>
<dbReference type="GO" id="GO:0016780">
    <property type="term" value="F:phosphotransferase activity, for other substituted phosphate groups"/>
    <property type="evidence" value="ECO:0007669"/>
    <property type="project" value="TreeGrafter"/>
</dbReference>
<keyword evidence="3 9" id="KW-0808">Transferase</keyword>
<dbReference type="STRING" id="426702.SAMN04488099_11528"/>
<protein>
    <submittedName>
        <fullName evidence="9">Exopolysaccharide biosynthesis polyprenyl glycosylphosphotransferase</fullName>
    </submittedName>
</protein>
<dbReference type="GO" id="GO:0016020">
    <property type="term" value="C:membrane"/>
    <property type="evidence" value="ECO:0007669"/>
    <property type="project" value="UniProtKB-SubCell"/>
</dbReference>
<organism evidence="9 10">
    <name type="scientific">Alkalibacterium pelagium</name>
    <dbReference type="NCBI Taxonomy" id="426702"/>
    <lineage>
        <taxon>Bacteria</taxon>
        <taxon>Bacillati</taxon>
        <taxon>Bacillota</taxon>
        <taxon>Bacilli</taxon>
        <taxon>Lactobacillales</taxon>
        <taxon>Carnobacteriaceae</taxon>
        <taxon>Alkalibacterium</taxon>
    </lineage>
</organism>
<dbReference type="PANTHER" id="PTHR30576:SF0">
    <property type="entry name" value="UNDECAPRENYL-PHOSPHATE N-ACETYLGALACTOSAMINYL 1-PHOSPHATE TRANSFERASE-RELATED"/>
    <property type="match status" value="1"/>
</dbReference>
<dbReference type="OrthoDB" id="9808602at2"/>
<dbReference type="InterPro" id="IPR003362">
    <property type="entry name" value="Bact_transf"/>
</dbReference>
<evidence type="ECO:0000256" key="1">
    <source>
        <dbReference type="ARBA" id="ARBA00004141"/>
    </source>
</evidence>
<dbReference type="PANTHER" id="PTHR30576">
    <property type="entry name" value="COLANIC BIOSYNTHESIS UDP-GLUCOSE LIPID CARRIER TRANSFERASE"/>
    <property type="match status" value="1"/>
</dbReference>
<evidence type="ECO:0000256" key="3">
    <source>
        <dbReference type="ARBA" id="ARBA00022679"/>
    </source>
</evidence>
<evidence type="ECO:0000256" key="7">
    <source>
        <dbReference type="SAM" id="Phobius"/>
    </source>
</evidence>
<feature type="domain" description="Bacterial sugar transferase" evidence="8">
    <location>
        <begin position="254"/>
        <end position="434"/>
    </location>
</feature>
<dbReference type="InterPro" id="IPR017475">
    <property type="entry name" value="EPS_sugar_tfrase"/>
</dbReference>
<sequence length="459" mass="52818">MSQTKGFDRTKKLIIGIIDVVLYHFSIIISFMIRYNMDIPRRNYLAYERARIYILIGFILLNILFGIYILYNKKIMDFIYLTIITQFLMGLVIMAMTFFGRWFAFPRTIILISFLVSTVILIAWRSIVFKMYEKIDGTKKVMVVGSEEACLAAVRNFESSKNNRHAVKSVVIDNFYDNISKHMDQVDIVYLADKIDESEKIEIYDLLISQNKKLFLNTSFENLVLVNPNIMSIEDESVIEASDFSISPEDDMIKRLIDVVASLAMLILASPIIVVTAILVKATSKGPVFYKQIRITKNQKEFGILKFRTMSATAEKDSGPVLAAANDARVTKIGKYLRALRIDELPQLFNVLTGDMSLVGPRPERPFFVEQFQEQNRYYYLRHNVRAGITGYAQVYGKYATDFNSKLNFDLVYIKKYSFILDVKIMLQTIKILFDKVSSEGVSDEKPEISMPDNILILK</sequence>
<feature type="transmembrane region" description="Helical" evidence="7">
    <location>
        <begin position="12"/>
        <end position="32"/>
    </location>
</feature>
<name>A0A1H7NMZ8_9LACT</name>